<dbReference type="PANTHER" id="PTHR46289">
    <property type="entry name" value="52 KDA REPRESSOR OF THE INHIBITOR OF THE PROTEIN KINASE-LIKE PROTEIN-RELATED"/>
    <property type="match status" value="1"/>
</dbReference>
<dbReference type="AlphaFoldDB" id="A0AAN9CAA3"/>
<organism evidence="2 3">
    <name type="scientific">Phoxinus phoxinus</name>
    <name type="common">Eurasian minnow</name>
    <dbReference type="NCBI Taxonomy" id="58324"/>
    <lineage>
        <taxon>Eukaryota</taxon>
        <taxon>Metazoa</taxon>
        <taxon>Chordata</taxon>
        <taxon>Craniata</taxon>
        <taxon>Vertebrata</taxon>
        <taxon>Euteleostomi</taxon>
        <taxon>Actinopterygii</taxon>
        <taxon>Neopterygii</taxon>
        <taxon>Teleostei</taxon>
        <taxon>Ostariophysi</taxon>
        <taxon>Cypriniformes</taxon>
        <taxon>Leuciscidae</taxon>
        <taxon>Phoxininae</taxon>
        <taxon>Phoxinus</taxon>
    </lineage>
</organism>
<dbReference type="Proteomes" id="UP001364617">
    <property type="component" value="Unassembled WGS sequence"/>
</dbReference>
<feature type="domain" description="HAT C-terminal dimerisation" evidence="1">
    <location>
        <begin position="180"/>
        <end position="235"/>
    </location>
</feature>
<dbReference type="GO" id="GO:0046983">
    <property type="term" value="F:protein dimerization activity"/>
    <property type="evidence" value="ECO:0007669"/>
    <property type="project" value="InterPro"/>
</dbReference>
<proteinExistence type="predicted"/>
<comment type="caution">
    <text evidence="2">The sequence shown here is derived from an EMBL/GenBank/DDBJ whole genome shotgun (WGS) entry which is preliminary data.</text>
</comment>
<dbReference type="InterPro" id="IPR052958">
    <property type="entry name" value="IFN-induced_PKR_regulator"/>
</dbReference>
<dbReference type="EMBL" id="JAYKXH010000023">
    <property type="protein sequence ID" value="KAK7126000.1"/>
    <property type="molecule type" value="Genomic_DNA"/>
</dbReference>
<evidence type="ECO:0000313" key="2">
    <source>
        <dbReference type="EMBL" id="KAK7126000.1"/>
    </source>
</evidence>
<dbReference type="PANTHER" id="PTHR46289:SF19">
    <property type="entry name" value="ZINC FINGER MYM-TYPE CONTAINING 1"/>
    <property type="match status" value="1"/>
</dbReference>
<protein>
    <recommendedName>
        <fullName evidence="1">HAT C-terminal dimerisation domain-containing protein</fullName>
    </recommendedName>
</protein>
<evidence type="ECO:0000259" key="1">
    <source>
        <dbReference type="Pfam" id="PF05699"/>
    </source>
</evidence>
<dbReference type="InterPro" id="IPR008906">
    <property type="entry name" value="HATC_C_dom"/>
</dbReference>
<gene>
    <name evidence="2" type="ORF">R3I93_021393</name>
</gene>
<dbReference type="Pfam" id="PF05699">
    <property type="entry name" value="Dimer_Tnp_hAT"/>
    <property type="match status" value="1"/>
</dbReference>
<accession>A0AAN9CAA3</accession>
<keyword evidence="3" id="KW-1185">Reference proteome</keyword>
<evidence type="ECO:0000313" key="3">
    <source>
        <dbReference type="Proteomes" id="UP001364617"/>
    </source>
</evidence>
<sequence length="261" mass="29889">MLQAKNADLLKATELLDNAITELTRFRESFEEAKTTAQSMAEKWGVKQTFEKERIRRAKRQFDEFCQDERLADAESYFKVNVFNACLDIIIAQLSRRFSALRSVADLFRVVQPHILATEEKNAIYQGALRLVEKYNNDLSPALPQQLIAFRAAFKRQISEMTTVQDLASFLIVENNSITSSFSDICTVLVLFLTIPVTVASAERSFSKLKLIKNYLRSTMSQNRLSGLAILSIENTRSRELNTSDIVDEFAERKARRMQLK</sequence>
<reference evidence="2 3" key="1">
    <citation type="submission" date="2024-02" db="EMBL/GenBank/DDBJ databases">
        <title>Chromosome-level genome assembly of the Eurasian Minnow (Phoxinus phoxinus).</title>
        <authorList>
            <person name="Oriowo T.O."/>
            <person name="Martin S."/>
            <person name="Stange M."/>
            <person name="Chrysostomakis Y."/>
            <person name="Brown T."/>
            <person name="Winkler S."/>
            <person name="Kukowka S."/>
            <person name="Myers E.W."/>
            <person name="Bohne A."/>
        </authorList>
    </citation>
    <scope>NUCLEOTIDE SEQUENCE [LARGE SCALE GENOMIC DNA]</scope>
    <source>
        <strain evidence="2">ZFMK-TIS-60720</strain>
        <tissue evidence="2">Whole Organism</tissue>
    </source>
</reference>
<name>A0AAN9CAA3_9TELE</name>